<comment type="caution">
    <text evidence="1">The sequence shown here is derived from an EMBL/GenBank/DDBJ whole genome shotgun (WGS) entry which is preliminary data.</text>
</comment>
<protein>
    <submittedName>
        <fullName evidence="1">Uncharacterized protein</fullName>
    </submittedName>
</protein>
<keyword evidence="2" id="KW-1185">Reference proteome</keyword>
<dbReference type="AlphaFoldDB" id="A0A2P5FHP8"/>
<dbReference type="EMBL" id="JXTC01000033">
    <property type="protein sequence ID" value="PON97302.1"/>
    <property type="molecule type" value="Genomic_DNA"/>
</dbReference>
<reference evidence="2" key="1">
    <citation type="submission" date="2016-06" db="EMBL/GenBank/DDBJ databases">
        <title>Parallel loss of symbiosis genes in relatives of nitrogen-fixing non-legume Parasponia.</title>
        <authorList>
            <person name="Van Velzen R."/>
            <person name="Holmer R."/>
            <person name="Bu F."/>
            <person name="Rutten L."/>
            <person name="Van Zeijl A."/>
            <person name="Liu W."/>
            <person name="Santuari L."/>
            <person name="Cao Q."/>
            <person name="Sharma T."/>
            <person name="Shen D."/>
            <person name="Roswanjaya Y."/>
            <person name="Wardhani T."/>
            <person name="Kalhor M.S."/>
            <person name="Jansen J."/>
            <person name="Van den Hoogen J."/>
            <person name="Gungor B."/>
            <person name="Hartog M."/>
            <person name="Hontelez J."/>
            <person name="Verver J."/>
            <person name="Yang W.-C."/>
            <person name="Schijlen E."/>
            <person name="Repin R."/>
            <person name="Schilthuizen M."/>
            <person name="Schranz E."/>
            <person name="Heidstra R."/>
            <person name="Miyata K."/>
            <person name="Fedorova E."/>
            <person name="Kohlen W."/>
            <person name="Bisseling T."/>
            <person name="Smit S."/>
            <person name="Geurts R."/>
        </authorList>
    </citation>
    <scope>NUCLEOTIDE SEQUENCE [LARGE SCALE GENOMIC DNA]</scope>
    <source>
        <strain evidence="2">cv. RG33-2</strain>
    </source>
</reference>
<gene>
    <name evidence="1" type="ORF">TorRG33x02_070580</name>
</gene>
<dbReference type="InParanoid" id="A0A2P5FHP8"/>
<name>A0A2P5FHP8_TREOI</name>
<organism evidence="1 2">
    <name type="scientific">Trema orientale</name>
    <name type="common">Charcoal tree</name>
    <name type="synonym">Celtis orientalis</name>
    <dbReference type="NCBI Taxonomy" id="63057"/>
    <lineage>
        <taxon>Eukaryota</taxon>
        <taxon>Viridiplantae</taxon>
        <taxon>Streptophyta</taxon>
        <taxon>Embryophyta</taxon>
        <taxon>Tracheophyta</taxon>
        <taxon>Spermatophyta</taxon>
        <taxon>Magnoliopsida</taxon>
        <taxon>eudicotyledons</taxon>
        <taxon>Gunneridae</taxon>
        <taxon>Pentapetalae</taxon>
        <taxon>rosids</taxon>
        <taxon>fabids</taxon>
        <taxon>Rosales</taxon>
        <taxon>Cannabaceae</taxon>
        <taxon>Trema</taxon>
    </lineage>
</organism>
<sequence length="45" mass="5287">MYIIGPFEIDSRGCLKRLEKKEDGEMFANSKGDGRIDEEEWKEHV</sequence>
<dbReference type="OrthoDB" id="10417576at2759"/>
<dbReference type="Proteomes" id="UP000237000">
    <property type="component" value="Unassembled WGS sequence"/>
</dbReference>
<accession>A0A2P5FHP8</accession>
<proteinExistence type="predicted"/>
<evidence type="ECO:0000313" key="2">
    <source>
        <dbReference type="Proteomes" id="UP000237000"/>
    </source>
</evidence>
<evidence type="ECO:0000313" key="1">
    <source>
        <dbReference type="EMBL" id="PON97302.1"/>
    </source>
</evidence>